<evidence type="ECO:0000313" key="11">
    <source>
        <dbReference type="EMBL" id="MCS4534612.1"/>
    </source>
</evidence>
<dbReference type="NCBIfam" id="TIGR00797">
    <property type="entry name" value="matE"/>
    <property type="match status" value="1"/>
</dbReference>
<feature type="transmembrane region" description="Helical" evidence="10">
    <location>
        <begin position="60"/>
        <end position="81"/>
    </location>
</feature>
<dbReference type="InterPro" id="IPR050222">
    <property type="entry name" value="MATE_MdtK"/>
</dbReference>
<feature type="transmembrane region" description="Helical" evidence="10">
    <location>
        <begin position="247"/>
        <end position="273"/>
    </location>
</feature>
<evidence type="ECO:0000256" key="5">
    <source>
        <dbReference type="ARBA" id="ARBA00022692"/>
    </source>
</evidence>
<dbReference type="RefSeq" id="WP_259292370.1">
    <property type="nucleotide sequence ID" value="NZ_JANUXW010000012.1"/>
</dbReference>
<evidence type="ECO:0000256" key="4">
    <source>
        <dbReference type="ARBA" id="ARBA00022475"/>
    </source>
</evidence>
<keyword evidence="4" id="KW-1003">Cell membrane</keyword>
<feature type="transmembrane region" description="Helical" evidence="10">
    <location>
        <begin position="20"/>
        <end position="40"/>
    </location>
</feature>
<comment type="subcellular location">
    <subcellularLocation>
        <location evidence="1">Cell inner membrane</location>
        <topology evidence="1">Multi-pass membrane protein</topology>
    </subcellularLocation>
</comment>
<dbReference type="Proteomes" id="UP001166947">
    <property type="component" value="Unassembled WGS sequence"/>
</dbReference>
<proteinExistence type="predicted"/>
<keyword evidence="6 10" id="KW-1133">Transmembrane helix</keyword>
<feature type="transmembrane region" description="Helical" evidence="10">
    <location>
        <begin position="168"/>
        <end position="190"/>
    </location>
</feature>
<accession>A0ABT2FEH3</accession>
<keyword evidence="3" id="KW-0050">Antiport</keyword>
<protein>
    <recommendedName>
        <fullName evidence="9">Multidrug-efflux transporter</fullName>
    </recommendedName>
</protein>
<dbReference type="CDD" id="cd13131">
    <property type="entry name" value="MATE_NorM_like"/>
    <property type="match status" value="1"/>
</dbReference>
<evidence type="ECO:0000256" key="2">
    <source>
        <dbReference type="ARBA" id="ARBA00022448"/>
    </source>
</evidence>
<evidence type="ECO:0000256" key="9">
    <source>
        <dbReference type="ARBA" id="ARBA00031636"/>
    </source>
</evidence>
<sequence length="459" mass="50693">MLFDLNRYTFPVFIKEARKLALLAMPMLLAQVAQVGVSFVDTVMAGGAGKSDLAAVALGSSVFVIIYVTFLGIMTALNPIIAQLFGAGKKREVGETGRQGIWFGLMLGIIGMLLMWVAIWPFKHYLPLDNDIKDMMALYMFFTGLAMPAAMIHRALHAYASSLNKPRVIMLVSFAALFLNVPLNYAFVYGKFGMPALGGAGCGVATAIVFWFNAAALWLYVAKQQYFKPFGLMDKFDRPDAEMFKQIWLIGIPTGLSFFLEVSLFSFIIFLVSRLGEDYVAAQQVVISLTSLIYMIPQSVGSSGTVRVGQTIGSREYMRARYIAGVSLVMGWILAAITALLLVVFRYRLAGMYTNDTQVLAIAATVLLFAAVFQLADATQCVSSYVLRGYKLTKIPMIIHAVAFWGIGLVPGYLLAFHADMGIYGFWTALVFSLTFAAVCLVWYLERYSRSFALQKRMS</sequence>
<keyword evidence="2" id="KW-0813">Transport</keyword>
<feature type="transmembrane region" description="Helical" evidence="10">
    <location>
        <begin position="101"/>
        <end position="122"/>
    </location>
</feature>
<feature type="transmembrane region" description="Helical" evidence="10">
    <location>
        <begin position="397"/>
        <end position="417"/>
    </location>
</feature>
<evidence type="ECO:0000256" key="8">
    <source>
        <dbReference type="ARBA" id="ARBA00023136"/>
    </source>
</evidence>
<evidence type="ECO:0000256" key="7">
    <source>
        <dbReference type="ARBA" id="ARBA00023065"/>
    </source>
</evidence>
<evidence type="ECO:0000256" key="10">
    <source>
        <dbReference type="SAM" id="Phobius"/>
    </source>
</evidence>
<dbReference type="Pfam" id="PF01554">
    <property type="entry name" value="MatE"/>
    <property type="match status" value="2"/>
</dbReference>
<evidence type="ECO:0000313" key="12">
    <source>
        <dbReference type="Proteomes" id="UP001166947"/>
    </source>
</evidence>
<reference evidence="11" key="1">
    <citation type="submission" date="2022-08" db="EMBL/GenBank/DDBJ databases">
        <authorList>
            <person name="Volokhov D.V."/>
            <person name="Furtak V.A."/>
            <person name="Zagorodnyaya T.A."/>
        </authorList>
    </citation>
    <scope>NUCLEOTIDE SEQUENCE</scope>
    <source>
        <strain evidence="11">CSL10203-ORH2</strain>
    </source>
</reference>
<dbReference type="InterPro" id="IPR048279">
    <property type="entry name" value="MdtK-like"/>
</dbReference>
<keyword evidence="5 10" id="KW-0812">Transmembrane</keyword>
<feature type="transmembrane region" description="Helical" evidence="10">
    <location>
        <begin position="279"/>
        <end position="297"/>
    </location>
</feature>
<reference evidence="11" key="2">
    <citation type="journal article" date="2023" name="Curr. Microbiol.">
        <title>Neisseria montereyensis sp. nov., Isolated from Oropharynx of California Sea Lion (Zalophus californianus): Genomic, Phylogenetic, and Phenotypic Study.</title>
        <authorList>
            <person name="Volokhov D.V."/>
            <person name="Zagorodnyaya T.A."/>
            <person name="Furtak V.A."/>
            <person name="Nattanmai G."/>
            <person name="Randall L."/>
            <person name="Jose S."/>
            <person name="Gao Y."/>
            <person name="Gulland F.M."/>
            <person name="Eisenberg T."/>
            <person name="Delmonte P."/>
            <person name="Blom J."/>
            <person name="Mitchell K.K."/>
        </authorList>
    </citation>
    <scope>NUCLEOTIDE SEQUENCE</scope>
    <source>
        <strain evidence="11">CSL10203-ORH2</strain>
    </source>
</reference>
<organism evidence="11 12">
    <name type="scientific">Neisseria montereyensis</name>
    <dbReference type="NCBI Taxonomy" id="2973938"/>
    <lineage>
        <taxon>Bacteria</taxon>
        <taxon>Pseudomonadati</taxon>
        <taxon>Pseudomonadota</taxon>
        <taxon>Betaproteobacteria</taxon>
        <taxon>Neisseriales</taxon>
        <taxon>Neisseriaceae</taxon>
        <taxon>Neisseria</taxon>
    </lineage>
</organism>
<feature type="transmembrane region" description="Helical" evidence="10">
    <location>
        <begin position="137"/>
        <end position="156"/>
    </location>
</feature>
<dbReference type="EMBL" id="JANUXW010000012">
    <property type="protein sequence ID" value="MCS4534612.1"/>
    <property type="molecule type" value="Genomic_DNA"/>
</dbReference>
<comment type="caution">
    <text evidence="11">The sequence shown here is derived from an EMBL/GenBank/DDBJ whole genome shotgun (WGS) entry which is preliminary data.</text>
</comment>
<feature type="transmembrane region" description="Helical" evidence="10">
    <location>
        <begin position="322"/>
        <end position="345"/>
    </location>
</feature>
<keyword evidence="8 10" id="KW-0472">Membrane</keyword>
<dbReference type="InterPro" id="IPR002528">
    <property type="entry name" value="MATE_fam"/>
</dbReference>
<evidence type="ECO:0000256" key="1">
    <source>
        <dbReference type="ARBA" id="ARBA00004429"/>
    </source>
</evidence>
<feature type="transmembrane region" description="Helical" evidence="10">
    <location>
        <begin position="423"/>
        <end position="445"/>
    </location>
</feature>
<feature type="transmembrane region" description="Helical" evidence="10">
    <location>
        <begin position="196"/>
        <end position="221"/>
    </location>
</feature>
<feature type="transmembrane region" description="Helical" evidence="10">
    <location>
        <begin position="357"/>
        <end position="376"/>
    </location>
</feature>
<name>A0ABT2FEH3_9NEIS</name>
<dbReference type="PANTHER" id="PTHR43298:SF2">
    <property type="entry name" value="FMN_FAD EXPORTER YEEO-RELATED"/>
    <property type="match status" value="1"/>
</dbReference>
<gene>
    <name evidence="11" type="ORF">NXS09_09950</name>
</gene>
<evidence type="ECO:0000256" key="3">
    <source>
        <dbReference type="ARBA" id="ARBA00022449"/>
    </source>
</evidence>
<keyword evidence="7" id="KW-0406">Ion transport</keyword>
<dbReference type="PIRSF" id="PIRSF006603">
    <property type="entry name" value="DinF"/>
    <property type="match status" value="1"/>
</dbReference>
<keyword evidence="12" id="KW-1185">Reference proteome</keyword>
<dbReference type="PANTHER" id="PTHR43298">
    <property type="entry name" value="MULTIDRUG RESISTANCE PROTEIN NORM-RELATED"/>
    <property type="match status" value="1"/>
</dbReference>
<evidence type="ECO:0000256" key="6">
    <source>
        <dbReference type="ARBA" id="ARBA00022989"/>
    </source>
</evidence>